<protein>
    <submittedName>
        <fullName evidence="8">Putative oxidoreductase</fullName>
    </submittedName>
</protein>
<dbReference type="PANTHER" id="PTHR33452:SF1">
    <property type="entry name" value="INNER MEMBRANE PROTEIN YPHA-RELATED"/>
    <property type="match status" value="1"/>
</dbReference>
<organism evidence="8 9">
    <name type="scientific">Varunaivibrio sulfuroxidans</name>
    <dbReference type="NCBI Taxonomy" id="1773489"/>
    <lineage>
        <taxon>Bacteria</taxon>
        <taxon>Pseudomonadati</taxon>
        <taxon>Pseudomonadota</taxon>
        <taxon>Alphaproteobacteria</taxon>
        <taxon>Rhodospirillales</taxon>
        <taxon>Magnetovibrionaceae</taxon>
        <taxon>Varunaivibrio</taxon>
    </lineage>
</organism>
<dbReference type="PANTHER" id="PTHR33452">
    <property type="entry name" value="OXIDOREDUCTASE CATD-RELATED"/>
    <property type="match status" value="1"/>
</dbReference>
<feature type="transmembrane region" description="Helical" evidence="7">
    <location>
        <begin position="104"/>
        <end position="129"/>
    </location>
</feature>
<comment type="caution">
    <text evidence="8">The sequence shown here is derived from an EMBL/GenBank/DDBJ whole genome shotgun (WGS) entry which is preliminary data.</text>
</comment>
<evidence type="ECO:0000313" key="8">
    <source>
        <dbReference type="EMBL" id="TCS64960.1"/>
    </source>
</evidence>
<evidence type="ECO:0000256" key="7">
    <source>
        <dbReference type="SAM" id="Phobius"/>
    </source>
</evidence>
<dbReference type="AlphaFoldDB" id="A0A4R3JJC2"/>
<evidence type="ECO:0000256" key="4">
    <source>
        <dbReference type="ARBA" id="ARBA00022692"/>
    </source>
</evidence>
<evidence type="ECO:0000256" key="2">
    <source>
        <dbReference type="ARBA" id="ARBA00006679"/>
    </source>
</evidence>
<evidence type="ECO:0000256" key="1">
    <source>
        <dbReference type="ARBA" id="ARBA00004651"/>
    </source>
</evidence>
<name>A0A4R3JJC2_9PROT</name>
<dbReference type="InterPro" id="IPR051907">
    <property type="entry name" value="DoxX-like_oxidoreductase"/>
</dbReference>
<evidence type="ECO:0000256" key="5">
    <source>
        <dbReference type="ARBA" id="ARBA00022989"/>
    </source>
</evidence>
<keyword evidence="5 7" id="KW-1133">Transmembrane helix</keyword>
<dbReference type="Proteomes" id="UP000295304">
    <property type="component" value="Unassembled WGS sequence"/>
</dbReference>
<keyword evidence="4 7" id="KW-0812">Transmembrane</keyword>
<reference evidence="8 9" key="1">
    <citation type="submission" date="2019-03" db="EMBL/GenBank/DDBJ databases">
        <title>Genomic Encyclopedia of Type Strains, Phase IV (KMG-IV): sequencing the most valuable type-strain genomes for metagenomic binning, comparative biology and taxonomic classification.</title>
        <authorList>
            <person name="Goeker M."/>
        </authorList>
    </citation>
    <scope>NUCLEOTIDE SEQUENCE [LARGE SCALE GENOMIC DNA]</scope>
    <source>
        <strain evidence="8 9">DSM 101688</strain>
    </source>
</reference>
<dbReference type="Pfam" id="PF07681">
    <property type="entry name" value="DoxX"/>
    <property type="match status" value="1"/>
</dbReference>
<comment type="subcellular location">
    <subcellularLocation>
        <location evidence="1">Cell membrane</location>
        <topology evidence="1">Multi-pass membrane protein</topology>
    </subcellularLocation>
</comment>
<evidence type="ECO:0000256" key="3">
    <source>
        <dbReference type="ARBA" id="ARBA00022475"/>
    </source>
</evidence>
<keyword evidence="3" id="KW-1003">Cell membrane</keyword>
<sequence>MSDTPPTPHDAPHDTATTTPWERTRYNRLCVKSTLALLDRVPHSLIALLARLGVAGIFWRSGQLKIDANWHITSSTLFLFQDEYKVPLLSPELAAHLATIGEHLFPIMLVLGLGARLGAAGMLFMTLVIQTFVYPGNWPDHLMWASVLIYILAKGPGVLSLDHLFARRFL</sequence>
<evidence type="ECO:0000256" key="6">
    <source>
        <dbReference type="ARBA" id="ARBA00023136"/>
    </source>
</evidence>
<dbReference type="RefSeq" id="WP_132937690.1">
    <property type="nucleotide sequence ID" value="NZ_CP119676.1"/>
</dbReference>
<keyword evidence="6 7" id="KW-0472">Membrane</keyword>
<dbReference type="OrthoDB" id="121744at2"/>
<feature type="transmembrane region" description="Helical" evidence="7">
    <location>
        <begin position="141"/>
        <end position="161"/>
    </location>
</feature>
<accession>A0A4R3JJC2</accession>
<dbReference type="InterPro" id="IPR032808">
    <property type="entry name" value="DoxX"/>
</dbReference>
<proteinExistence type="inferred from homology"/>
<evidence type="ECO:0000313" key="9">
    <source>
        <dbReference type="Proteomes" id="UP000295304"/>
    </source>
</evidence>
<gene>
    <name evidence="8" type="ORF">EDD55_101291</name>
</gene>
<dbReference type="EMBL" id="SLZW01000001">
    <property type="protein sequence ID" value="TCS64960.1"/>
    <property type="molecule type" value="Genomic_DNA"/>
</dbReference>
<dbReference type="GO" id="GO:0005886">
    <property type="term" value="C:plasma membrane"/>
    <property type="evidence" value="ECO:0007669"/>
    <property type="project" value="UniProtKB-SubCell"/>
</dbReference>
<comment type="similarity">
    <text evidence="2">Belongs to the DoxX family.</text>
</comment>
<keyword evidence="9" id="KW-1185">Reference proteome</keyword>